<organism evidence="1">
    <name type="scientific">Cucumis melo</name>
    <name type="common">Muskmelon</name>
    <dbReference type="NCBI Taxonomy" id="3656"/>
    <lineage>
        <taxon>Eukaryota</taxon>
        <taxon>Viridiplantae</taxon>
        <taxon>Streptophyta</taxon>
        <taxon>Embryophyta</taxon>
        <taxon>Tracheophyta</taxon>
        <taxon>Spermatophyta</taxon>
        <taxon>Magnoliopsida</taxon>
        <taxon>eudicotyledons</taxon>
        <taxon>Gunneridae</taxon>
        <taxon>Pentapetalae</taxon>
        <taxon>rosids</taxon>
        <taxon>fabids</taxon>
        <taxon>Cucurbitales</taxon>
        <taxon>Cucurbitaceae</taxon>
        <taxon>Benincaseae</taxon>
        <taxon>Cucumis</taxon>
    </lineage>
</organism>
<dbReference type="Gene3D" id="3.30.1330.30">
    <property type="match status" value="1"/>
</dbReference>
<dbReference type="Gramene" id="MELO3C032768.2.1">
    <property type="protein sequence ID" value="MELO3C032768.2.1"/>
    <property type="gene ID" value="MELO3C032768.2"/>
</dbReference>
<dbReference type="InterPro" id="IPR029064">
    <property type="entry name" value="Ribosomal_eL30-like_sf"/>
</dbReference>
<dbReference type="AlphaFoldDB" id="A0A9I9EEP6"/>
<dbReference type="EnsemblPlants" id="MELO3C032768.2.1">
    <property type="protein sequence ID" value="MELO3C032768.2.1"/>
    <property type="gene ID" value="MELO3C032768.2"/>
</dbReference>
<protein>
    <submittedName>
        <fullName evidence="1">Uncharacterized protein</fullName>
    </submittedName>
</protein>
<reference evidence="1" key="1">
    <citation type="submission" date="2023-03" db="UniProtKB">
        <authorList>
            <consortium name="EnsemblPlants"/>
        </authorList>
    </citation>
    <scope>IDENTIFICATION</scope>
</reference>
<name>A0A9I9EEP6_CUCME</name>
<proteinExistence type="predicted"/>
<accession>A0A9I9EEP6</accession>
<sequence>MGRDILKMYLVPSQIERMKQITVIKCQKAGFWWEKTEIKAKGDFMAMGGSFEKKRMKMNASMADQYAQNAITHLKNYLPGNVDLGTTCGKYYRVSCLSIIDPTAMKNTVLEENTVVVFNINEVLPQSIGAVKPYLPQFIDSHSSASATVNASSASVLGSILEVDVEDELELGVDMEYDYTRFRTVMDGEKDVDNIEDMK</sequence>
<dbReference type="SUPFAM" id="SSF55315">
    <property type="entry name" value="L30e-like"/>
    <property type="match status" value="1"/>
</dbReference>
<evidence type="ECO:0000313" key="1">
    <source>
        <dbReference type="EnsemblPlants" id="MELO3C032768.2.1"/>
    </source>
</evidence>